<keyword evidence="1" id="KW-0732">Signal</keyword>
<dbReference type="AlphaFoldDB" id="A0A1R1I024"/>
<dbReference type="EMBL" id="MTHD01000006">
    <property type="protein sequence ID" value="OMG52098.1"/>
    <property type="molecule type" value="Genomic_DNA"/>
</dbReference>
<dbReference type="RefSeq" id="WP_076096967.1">
    <property type="nucleotide sequence ID" value="NZ_MTHD01000006.1"/>
</dbReference>
<dbReference type="Gene3D" id="3.40.190.10">
    <property type="entry name" value="Periplasmic binding protein-like II"/>
    <property type="match status" value="1"/>
</dbReference>
<feature type="signal peptide" evidence="1">
    <location>
        <begin position="1"/>
        <end position="21"/>
    </location>
</feature>
<comment type="caution">
    <text evidence="2">The sequence shown here is derived from an EMBL/GenBank/DDBJ whole genome shotgun (WGS) entry which is preliminary data.</text>
</comment>
<sequence>MRPATCALLILALLTGSGAQADPVVVVPARLGVEKLSHEEVTNIFMGRFRALPSGAPALPIDQPPGSPLRTLFYQRLVNKDQASINAYWSRLHFSGKATPPLQASSETQVIQQLLTRPGAIAYLERSQVDARLRIVFEFPP</sequence>
<feature type="chain" id="PRO_5012187247" description="Phosphate ABC transporter substrate-binding protein" evidence="1">
    <location>
        <begin position="22"/>
        <end position="141"/>
    </location>
</feature>
<keyword evidence="3" id="KW-1185">Reference proteome</keyword>
<dbReference type="STRING" id="418702.BJN45_15715"/>
<dbReference type="OrthoDB" id="5368589at2"/>
<dbReference type="SUPFAM" id="SSF53850">
    <property type="entry name" value="Periplasmic binding protein-like II"/>
    <property type="match status" value="1"/>
</dbReference>
<reference evidence="2 3" key="1">
    <citation type="submission" date="2016-10" db="EMBL/GenBank/DDBJ databases">
        <title>Alkaliphiles isolated from bioreactors.</title>
        <authorList>
            <person name="Salah Z."/>
            <person name="Rout S.P."/>
            <person name="Humphreys P.N."/>
        </authorList>
    </citation>
    <scope>NUCLEOTIDE SEQUENCE [LARGE SCALE GENOMIC DNA]</scope>
    <source>
        <strain evidence="2 3">ZS02</strain>
    </source>
</reference>
<evidence type="ECO:0000313" key="3">
    <source>
        <dbReference type="Proteomes" id="UP000187526"/>
    </source>
</evidence>
<name>A0A1R1I024_9RHOO</name>
<gene>
    <name evidence="2" type="ORF">BJN45_15715</name>
</gene>
<accession>A0A1R1I024</accession>
<evidence type="ECO:0008006" key="4">
    <source>
        <dbReference type="Google" id="ProtNLM"/>
    </source>
</evidence>
<evidence type="ECO:0000256" key="1">
    <source>
        <dbReference type="SAM" id="SignalP"/>
    </source>
</evidence>
<organism evidence="2 3">
    <name type="scientific">Azonexus hydrophilus</name>
    <dbReference type="NCBI Taxonomy" id="418702"/>
    <lineage>
        <taxon>Bacteria</taxon>
        <taxon>Pseudomonadati</taxon>
        <taxon>Pseudomonadota</taxon>
        <taxon>Betaproteobacteria</taxon>
        <taxon>Rhodocyclales</taxon>
        <taxon>Azonexaceae</taxon>
        <taxon>Azonexus</taxon>
    </lineage>
</organism>
<evidence type="ECO:0000313" key="2">
    <source>
        <dbReference type="EMBL" id="OMG52098.1"/>
    </source>
</evidence>
<dbReference type="Proteomes" id="UP000187526">
    <property type="component" value="Unassembled WGS sequence"/>
</dbReference>
<proteinExistence type="predicted"/>
<protein>
    <recommendedName>
        <fullName evidence="4">Phosphate ABC transporter substrate-binding protein</fullName>
    </recommendedName>
</protein>